<dbReference type="Proteomes" id="UP001392437">
    <property type="component" value="Unassembled WGS sequence"/>
</dbReference>
<comment type="caution">
    <text evidence="2">The sequence shown here is derived from an EMBL/GenBank/DDBJ whole genome shotgun (WGS) entry which is preliminary data.</text>
</comment>
<keyword evidence="1" id="KW-0812">Transmembrane</keyword>
<keyword evidence="1" id="KW-1133">Transmembrane helix</keyword>
<accession>A0AAW0R6S4</accession>
<evidence type="ECO:0000256" key="1">
    <source>
        <dbReference type="SAM" id="Phobius"/>
    </source>
</evidence>
<dbReference type="AlphaFoldDB" id="A0AAW0R6S4"/>
<sequence length="232" mass="25453">MVAPDYLAYNTYQTTSNGWRRELDRKNIAFHVEGGEGHFEVVIEGVRPLQLAPNVEGSEIPDSILHLVICEARQHVQPVVNDECFGVSYHVSVEDVDELTFQHDATEFARWESHHAEFVNFGYGGGYFLIPVELSRSLFAIMIWGLLSDLYLLLADLVIDVVSRLIATALGVYCAETIALTIVMLFDDVADGDGVGNLFLGQIVRDFAAGVGVKGQARGLGSGNSSSNDDSW</sequence>
<protein>
    <submittedName>
        <fullName evidence="2">Uncharacterized protein</fullName>
    </submittedName>
</protein>
<proteinExistence type="predicted"/>
<evidence type="ECO:0000313" key="2">
    <source>
        <dbReference type="EMBL" id="KAK8129484.1"/>
    </source>
</evidence>
<keyword evidence="1" id="KW-0472">Membrane</keyword>
<evidence type="ECO:0000313" key="3">
    <source>
        <dbReference type="Proteomes" id="UP001392437"/>
    </source>
</evidence>
<reference evidence="2 3" key="1">
    <citation type="submission" date="2023-01" db="EMBL/GenBank/DDBJ databases">
        <title>Analysis of 21 Apiospora genomes using comparative genomics revels a genus with tremendous synthesis potential of carbohydrate active enzymes and secondary metabolites.</title>
        <authorList>
            <person name="Sorensen T."/>
        </authorList>
    </citation>
    <scope>NUCLEOTIDE SEQUENCE [LARGE SCALE GENOMIC DNA]</scope>
    <source>
        <strain evidence="2 3">CBS 117206</strain>
    </source>
</reference>
<gene>
    <name evidence="2" type="ORF">PG999_001864</name>
</gene>
<keyword evidence="3" id="KW-1185">Reference proteome</keyword>
<feature type="transmembrane region" description="Helical" evidence="1">
    <location>
        <begin position="138"/>
        <end position="159"/>
    </location>
</feature>
<organism evidence="2 3">
    <name type="scientific">Apiospora kogelbergensis</name>
    <dbReference type="NCBI Taxonomy" id="1337665"/>
    <lineage>
        <taxon>Eukaryota</taxon>
        <taxon>Fungi</taxon>
        <taxon>Dikarya</taxon>
        <taxon>Ascomycota</taxon>
        <taxon>Pezizomycotina</taxon>
        <taxon>Sordariomycetes</taxon>
        <taxon>Xylariomycetidae</taxon>
        <taxon>Amphisphaeriales</taxon>
        <taxon>Apiosporaceae</taxon>
        <taxon>Apiospora</taxon>
    </lineage>
</organism>
<dbReference type="EMBL" id="JAQQWP010000002">
    <property type="protein sequence ID" value="KAK8129484.1"/>
    <property type="molecule type" value="Genomic_DNA"/>
</dbReference>
<feature type="transmembrane region" description="Helical" evidence="1">
    <location>
        <begin position="165"/>
        <end position="186"/>
    </location>
</feature>
<name>A0AAW0R6S4_9PEZI</name>